<accession>A0AAE0U1D0</accession>
<evidence type="ECO:0000313" key="3">
    <source>
        <dbReference type="Proteomes" id="UP001285441"/>
    </source>
</evidence>
<feature type="region of interest" description="Disordered" evidence="1">
    <location>
        <begin position="115"/>
        <end position="179"/>
    </location>
</feature>
<keyword evidence="3" id="KW-1185">Reference proteome</keyword>
<reference evidence="2" key="1">
    <citation type="journal article" date="2023" name="Mol. Phylogenet. Evol.">
        <title>Genome-scale phylogeny and comparative genomics of the fungal order Sordariales.</title>
        <authorList>
            <person name="Hensen N."/>
            <person name="Bonometti L."/>
            <person name="Westerberg I."/>
            <person name="Brannstrom I.O."/>
            <person name="Guillou S."/>
            <person name="Cros-Aarteil S."/>
            <person name="Calhoun S."/>
            <person name="Haridas S."/>
            <person name="Kuo A."/>
            <person name="Mondo S."/>
            <person name="Pangilinan J."/>
            <person name="Riley R."/>
            <person name="LaButti K."/>
            <person name="Andreopoulos B."/>
            <person name="Lipzen A."/>
            <person name="Chen C."/>
            <person name="Yan M."/>
            <person name="Daum C."/>
            <person name="Ng V."/>
            <person name="Clum A."/>
            <person name="Steindorff A."/>
            <person name="Ohm R.A."/>
            <person name="Martin F."/>
            <person name="Silar P."/>
            <person name="Natvig D.O."/>
            <person name="Lalanne C."/>
            <person name="Gautier V."/>
            <person name="Ament-Velasquez S.L."/>
            <person name="Kruys A."/>
            <person name="Hutchinson M.I."/>
            <person name="Powell A.J."/>
            <person name="Barry K."/>
            <person name="Miller A.N."/>
            <person name="Grigoriev I.V."/>
            <person name="Debuchy R."/>
            <person name="Gladieux P."/>
            <person name="Hiltunen Thoren M."/>
            <person name="Johannesson H."/>
        </authorList>
    </citation>
    <scope>NUCLEOTIDE SEQUENCE</scope>
    <source>
        <strain evidence="2">CBS 232.78</strain>
    </source>
</reference>
<dbReference type="EMBL" id="JAULSW010000003">
    <property type="protein sequence ID" value="KAK3387261.1"/>
    <property type="molecule type" value="Genomic_DNA"/>
</dbReference>
<dbReference type="Proteomes" id="UP001285441">
    <property type="component" value="Unassembled WGS sequence"/>
</dbReference>
<organism evidence="2 3">
    <name type="scientific">Podospora didyma</name>
    <dbReference type="NCBI Taxonomy" id="330526"/>
    <lineage>
        <taxon>Eukaryota</taxon>
        <taxon>Fungi</taxon>
        <taxon>Dikarya</taxon>
        <taxon>Ascomycota</taxon>
        <taxon>Pezizomycotina</taxon>
        <taxon>Sordariomycetes</taxon>
        <taxon>Sordariomycetidae</taxon>
        <taxon>Sordariales</taxon>
        <taxon>Podosporaceae</taxon>
        <taxon>Podospora</taxon>
    </lineage>
</organism>
<protein>
    <recommendedName>
        <fullName evidence="4">SWIM-type domain-containing protein</fullName>
    </recommendedName>
</protein>
<gene>
    <name evidence="2" type="ORF">B0H63DRAFT_469660</name>
</gene>
<feature type="compositionally biased region" description="Basic and acidic residues" evidence="1">
    <location>
        <begin position="117"/>
        <end position="134"/>
    </location>
</feature>
<evidence type="ECO:0008006" key="4">
    <source>
        <dbReference type="Google" id="ProtNLM"/>
    </source>
</evidence>
<sequence>MAPSPLPLPRAVLTSLIDSIAAIPLNPAQTRTYSRLTGAAAAAEEAAAAAKADQKDPSLISSNALRQVPIPYRHLIVTLHVLFPGILLPALDLLDRGLVERVILTTSSGSSNTAVFHKTEEIKQEQDHDNHDRDEEKDDEEEERDENVAGFYLVRSAQQQSSRRRRRQEQQQQAEIQTPGQTSYVVRLGAWNCTCAAFAFSAFATPSPSTATRQALRGGIDGGFARGASDNSGGDLRAVDGTLRESSVSSAATSAAVAGGNSSIDEKTHWSWGGMSSSGCGEGTEETVPICKHILACVLGERWTAALGRYIVKRRVGREEMAGIVYEV</sequence>
<dbReference type="AlphaFoldDB" id="A0AAE0U1D0"/>
<reference evidence="2" key="2">
    <citation type="submission" date="2023-06" db="EMBL/GenBank/DDBJ databases">
        <authorList>
            <consortium name="Lawrence Berkeley National Laboratory"/>
            <person name="Haridas S."/>
            <person name="Hensen N."/>
            <person name="Bonometti L."/>
            <person name="Westerberg I."/>
            <person name="Brannstrom I.O."/>
            <person name="Guillou S."/>
            <person name="Cros-Aarteil S."/>
            <person name="Calhoun S."/>
            <person name="Kuo A."/>
            <person name="Mondo S."/>
            <person name="Pangilinan J."/>
            <person name="Riley R."/>
            <person name="LaButti K."/>
            <person name="Andreopoulos B."/>
            <person name="Lipzen A."/>
            <person name="Chen C."/>
            <person name="Yanf M."/>
            <person name="Daum C."/>
            <person name="Ng V."/>
            <person name="Clum A."/>
            <person name="Steindorff A."/>
            <person name="Ohm R."/>
            <person name="Martin F."/>
            <person name="Silar P."/>
            <person name="Natvig D."/>
            <person name="Lalanne C."/>
            <person name="Gautier V."/>
            <person name="Ament-velasquez S.L."/>
            <person name="Kruys A."/>
            <person name="Hutchinson M.I."/>
            <person name="Powell A.J."/>
            <person name="Barry K."/>
            <person name="Miller A.N."/>
            <person name="Grigoriev I.V."/>
            <person name="Debuchy R."/>
            <person name="Gladieux P."/>
            <person name="Thoren M.H."/>
            <person name="Johannesson H."/>
        </authorList>
    </citation>
    <scope>NUCLEOTIDE SEQUENCE</scope>
    <source>
        <strain evidence="2">CBS 232.78</strain>
    </source>
</reference>
<proteinExistence type="predicted"/>
<evidence type="ECO:0000313" key="2">
    <source>
        <dbReference type="EMBL" id="KAK3387261.1"/>
    </source>
</evidence>
<name>A0AAE0U1D0_9PEZI</name>
<feature type="compositionally biased region" description="Acidic residues" evidence="1">
    <location>
        <begin position="135"/>
        <end position="145"/>
    </location>
</feature>
<comment type="caution">
    <text evidence="2">The sequence shown here is derived from an EMBL/GenBank/DDBJ whole genome shotgun (WGS) entry which is preliminary data.</text>
</comment>
<evidence type="ECO:0000256" key="1">
    <source>
        <dbReference type="SAM" id="MobiDB-lite"/>
    </source>
</evidence>